<dbReference type="EMBL" id="HACM01010317">
    <property type="protein sequence ID" value="CRZ10759.1"/>
    <property type="molecule type" value="Transcribed_RNA"/>
</dbReference>
<evidence type="ECO:0000313" key="1">
    <source>
        <dbReference type="EMBL" id="CRZ10759.1"/>
    </source>
</evidence>
<sequence length="131" mass="14381">FFIPFLPMSSTSSSSEEDMHSLKVILADAETDLTTAKEALSTSQKAGPTQIVAAAISLVAAINHRIAALATHHKPAISRQLSYKKLSVESTCRKYLDMLSRNISKYYAFDYKYSSPTIGDVLHAKNGSCYF</sequence>
<reference evidence="1" key="1">
    <citation type="submission" date="2015-04" db="EMBL/GenBank/DDBJ databases">
        <title>The genome sequence of the plant pathogenic Rhizarian Plasmodiophora brassicae reveals insights in its biotrophic life cycle and the origin of chitin synthesis.</title>
        <authorList>
            <person name="Schwelm A."/>
            <person name="Fogelqvist J."/>
            <person name="Knaust A."/>
            <person name="Julke S."/>
            <person name="Lilja T."/>
            <person name="Dhandapani V."/>
            <person name="Bonilla-Rosso G."/>
            <person name="Karlsson M."/>
            <person name="Shevchenko A."/>
            <person name="Choi S.R."/>
            <person name="Kim H.G."/>
            <person name="Park J.Y."/>
            <person name="Lim Y.P."/>
            <person name="Ludwig-Muller J."/>
            <person name="Dixelius C."/>
        </authorList>
    </citation>
    <scope>NUCLEOTIDE SEQUENCE</scope>
    <source>
        <tissue evidence="1">Potato root galls</tissue>
    </source>
</reference>
<accession>A0A0H5RPV2</accession>
<proteinExistence type="predicted"/>
<feature type="non-terminal residue" evidence="1">
    <location>
        <position position="1"/>
    </location>
</feature>
<name>A0A0H5RPV2_9EUKA</name>
<dbReference type="AlphaFoldDB" id="A0A0H5RPV2"/>
<organism evidence="1">
    <name type="scientific">Spongospora subterranea</name>
    <dbReference type="NCBI Taxonomy" id="70186"/>
    <lineage>
        <taxon>Eukaryota</taxon>
        <taxon>Sar</taxon>
        <taxon>Rhizaria</taxon>
        <taxon>Endomyxa</taxon>
        <taxon>Phytomyxea</taxon>
        <taxon>Plasmodiophorida</taxon>
        <taxon>Plasmodiophoridae</taxon>
        <taxon>Spongospora</taxon>
    </lineage>
</organism>
<protein>
    <submittedName>
        <fullName evidence="1">Uncharacterized protein</fullName>
    </submittedName>
</protein>